<sequence>MTSARILGEYTALCPSTTRCFALFETSTRDKLPLARKNLIGLSYQSKREENYEICIASKGLT</sequence>
<dbReference type="Proteomes" id="UP000704712">
    <property type="component" value="Unassembled WGS sequence"/>
</dbReference>
<name>A0A8S9V3S6_PHYIN</name>
<reference evidence="1" key="1">
    <citation type="submission" date="2020-03" db="EMBL/GenBank/DDBJ databases">
        <title>Hybrid Assembly of Korean Phytophthora infestans isolates.</title>
        <authorList>
            <person name="Prokchorchik M."/>
            <person name="Lee Y."/>
            <person name="Seo J."/>
            <person name="Cho J.-H."/>
            <person name="Park Y.-E."/>
            <person name="Jang D.-C."/>
            <person name="Im J.-S."/>
            <person name="Choi J.-G."/>
            <person name="Park H.-J."/>
            <person name="Lee G.-B."/>
            <person name="Lee Y.-G."/>
            <person name="Hong S.-Y."/>
            <person name="Cho K."/>
            <person name="Sohn K.H."/>
        </authorList>
    </citation>
    <scope>NUCLEOTIDE SEQUENCE</scope>
    <source>
        <strain evidence="1">KR_2_A2</strain>
    </source>
</reference>
<proteinExistence type="predicted"/>
<protein>
    <submittedName>
        <fullName evidence="1">Uncharacterized protein</fullName>
    </submittedName>
</protein>
<accession>A0A8S9V3S6</accession>
<dbReference type="AlphaFoldDB" id="A0A8S9V3S6"/>
<organism evidence="1 2">
    <name type="scientific">Phytophthora infestans</name>
    <name type="common">Potato late blight agent</name>
    <name type="synonym">Botrytis infestans</name>
    <dbReference type="NCBI Taxonomy" id="4787"/>
    <lineage>
        <taxon>Eukaryota</taxon>
        <taxon>Sar</taxon>
        <taxon>Stramenopiles</taxon>
        <taxon>Oomycota</taxon>
        <taxon>Peronosporomycetes</taxon>
        <taxon>Peronosporales</taxon>
        <taxon>Peronosporaceae</taxon>
        <taxon>Phytophthora</taxon>
    </lineage>
</organism>
<gene>
    <name evidence="1" type="ORF">GN958_ATG03271</name>
</gene>
<dbReference type="EMBL" id="JAACNO010000455">
    <property type="protein sequence ID" value="KAF4147501.1"/>
    <property type="molecule type" value="Genomic_DNA"/>
</dbReference>
<comment type="caution">
    <text evidence="1">The sequence shown here is derived from an EMBL/GenBank/DDBJ whole genome shotgun (WGS) entry which is preliminary data.</text>
</comment>
<evidence type="ECO:0000313" key="1">
    <source>
        <dbReference type="EMBL" id="KAF4147501.1"/>
    </source>
</evidence>
<evidence type="ECO:0000313" key="2">
    <source>
        <dbReference type="Proteomes" id="UP000704712"/>
    </source>
</evidence>